<dbReference type="Proteomes" id="UP001499863">
    <property type="component" value="Unassembled WGS sequence"/>
</dbReference>
<feature type="domain" description="DUF5753" evidence="1">
    <location>
        <begin position="101"/>
        <end position="263"/>
    </location>
</feature>
<dbReference type="EMBL" id="BAAAKJ010000321">
    <property type="protein sequence ID" value="GAA1407120.1"/>
    <property type="molecule type" value="Genomic_DNA"/>
</dbReference>
<name>A0ABN1YE45_9ACTN</name>
<comment type="caution">
    <text evidence="2">The sequence shown here is derived from an EMBL/GenBank/DDBJ whole genome shotgun (WGS) entry which is preliminary data.</text>
</comment>
<evidence type="ECO:0000259" key="1">
    <source>
        <dbReference type="Pfam" id="PF19054"/>
    </source>
</evidence>
<organism evidence="2 3">
    <name type="scientific">Kitasatospora putterlickiae</name>
    <dbReference type="NCBI Taxonomy" id="221725"/>
    <lineage>
        <taxon>Bacteria</taxon>
        <taxon>Bacillati</taxon>
        <taxon>Actinomycetota</taxon>
        <taxon>Actinomycetes</taxon>
        <taxon>Kitasatosporales</taxon>
        <taxon>Streptomycetaceae</taxon>
        <taxon>Kitasatospora</taxon>
    </lineage>
</organism>
<protein>
    <submittedName>
        <fullName evidence="2">Helix-turn-helix transcriptional regulator</fullName>
    </submittedName>
</protein>
<dbReference type="SUPFAM" id="SSF47413">
    <property type="entry name" value="lambda repressor-like DNA-binding domains"/>
    <property type="match status" value="1"/>
</dbReference>
<dbReference type="InterPro" id="IPR001387">
    <property type="entry name" value="Cro/C1-type_HTH"/>
</dbReference>
<evidence type="ECO:0000313" key="3">
    <source>
        <dbReference type="Proteomes" id="UP001499863"/>
    </source>
</evidence>
<gene>
    <name evidence="2" type="ORF">GCM10009639_55480</name>
</gene>
<accession>A0ABN1YE45</accession>
<sequence length="289" mass="32473">MGLRGVISERQRRFGEELRRLREATGMSGPEIGELMGMKGPAVSHTEAGRLSLNIERLHVWLDVCDMTDPDYRAGMATMCQSSGRGWWSDYRPHVVPRALDLAEFEAAANSFSNYQTHLIPGLLQTKAYSEVIHEYAEKKVEFRRRRQQVIAGENAVPLHAVIHEAALHMMYGGPAVMRDQLNHLIEMAHLPHVTVQILPFDCTVYASTDTAFMLMHGPHSRLDTVVLEDPHGSTFLGDPEGVAAFRRKFDRIKGIALPPLDTNVPGPSPAFRDSWGMIQHVRYKLLGR</sequence>
<keyword evidence="3" id="KW-1185">Reference proteome</keyword>
<proteinExistence type="predicted"/>
<dbReference type="Pfam" id="PF13560">
    <property type="entry name" value="HTH_31"/>
    <property type="match status" value="1"/>
</dbReference>
<dbReference type="CDD" id="cd00093">
    <property type="entry name" value="HTH_XRE"/>
    <property type="match status" value="1"/>
</dbReference>
<dbReference type="Pfam" id="PF19054">
    <property type="entry name" value="DUF5753"/>
    <property type="match status" value="1"/>
</dbReference>
<dbReference type="Gene3D" id="1.10.260.40">
    <property type="entry name" value="lambda repressor-like DNA-binding domains"/>
    <property type="match status" value="1"/>
</dbReference>
<dbReference type="InterPro" id="IPR043917">
    <property type="entry name" value="DUF5753"/>
</dbReference>
<evidence type="ECO:0000313" key="2">
    <source>
        <dbReference type="EMBL" id="GAA1407120.1"/>
    </source>
</evidence>
<dbReference type="InterPro" id="IPR010982">
    <property type="entry name" value="Lambda_DNA-bd_dom_sf"/>
</dbReference>
<reference evidence="2 3" key="1">
    <citation type="journal article" date="2019" name="Int. J. Syst. Evol. Microbiol.">
        <title>The Global Catalogue of Microorganisms (GCM) 10K type strain sequencing project: providing services to taxonomists for standard genome sequencing and annotation.</title>
        <authorList>
            <consortium name="The Broad Institute Genomics Platform"/>
            <consortium name="The Broad Institute Genome Sequencing Center for Infectious Disease"/>
            <person name="Wu L."/>
            <person name="Ma J."/>
        </authorList>
    </citation>
    <scope>NUCLEOTIDE SEQUENCE [LARGE SCALE GENOMIC DNA]</scope>
    <source>
        <strain evidence="2 3">JCM 12393</strain>
    </source>
</reference>